<accession>A0ABY7QV17</accession>
<sequence length="540" mass="61039">MKTVYFNAKIYVERDHFEDTLVVEDGIITDVGTYDQFKTLTNVPDVTVINCQGQTMIPGLNDSHLHFMQTAEVLNQVDIEGVPSIDEMIARCKAFIHDHPDRVRNGLHAIGWNQDLFEDNDRMPNRYDLDAISTDIPIVLERICGHIVSSNSKVLELLEAQHGADFFADSNFVKDDHGNLLGIYTEHACIHAKDFIPDFTMAERREMIIDTMHRAVALGLTSVQSNDVGTTFSDAPAAFALFKDIYAKGEAPLRYRHQVCFNQVEDFEDYIATEWSCGDYPKDSWLQLGPLKLFRDGSLGARTALMRDDYLDDPGNHGLEWVSVPTMTSFCKMAAEHGIQVITHVIGDKAIEDTVNVYAATFESKDNPYRHTLVHCQITDRPLLERIAKLNIGVMAQPIFLDYDMKIVENRCGKDLAATSYAFKSLKELGAHVAYGTDCPVESFDPFMNLYMAVTRQNKKGEPKGGFYPQECVDIYDAIDAYTYESAYLEFEEERKGRLKPGYYADFVLLDQDIFAIDTNAIKDVRPTLTVVGGKEVYKK</sequence>
<feature type="domain" description="Amidohydrolase 3" evidence="1">
    <location>
        <begin position="48"/>
        <end position="538"/>
    </location>
</feature>
<organism evidence="2 3">
    <name type="scientific">Peptoniphilus equinus</name>
    <dbReference type="NCBI Taxonomy" id="3016343"/>
    <lineage>
        <taxon>Bacteria</taxon>
        <taxon>Bacillati</taxon>
        <taxon>Bacillota</taxon>
        <taxon>Tissierellia</taxon>
        <taxon>Tissierellales</taxon>
        <taxon>Peptoniphilaceae</taxon>
        <taxon>Peptoniphilus</taxon>
    </lineage>
</organism>
<dbReference type="PANTHER" id="PTHR22642">
    <property type="entry name" value="IMIDAZOLONEPROPIONASE"/>
    <property type="match status" value="1"/>
</dbReference>
<reference evidence="2 3" key="1">
    <citation type="submission" date="2023-01" db="EMBL/GenBank/DDBJ databases">
        <authorList>
            <person name="Lee S.H."/>
            <person name="Jung H.S."/>
            <person name="Yun J.U."/>
        </authorList>
    </citation>
    <scope>NUCLEOTIDE SEQUENCE [LARGE SCALE GENOMIC DNA]</scope>
    <source>
        <strain evidence="2 3">CBA3646</strain>
    </source>
</reference>
<dbReference type="CDD" id="cd01300">
    <property type="entry name" value="YtcJ_like"/>
    <property type="match status" value="1"/>
</dbReference>
<evidence type="ECO:0000313" key="2">
    <source>
        <dbReference type="EMBL" id="WBW50632.1"/>
    </source>
</evidence>
<dbReference type="InterPro" id="IPR011059">
    <property type="entry name" value="Metal-dep_hydrolase_composite"/>
</dbReference>
<dbReference type="InterPro" id="IPR013108">
    <property type="entry name" value="Amidohydro_3"/>
</dbReference>
<proteinExistence type="predicted"/>
<dbReference type="Gene3D" id="2.30.40.10">
    <property type="entry name" value="Urease, subunit C, domain 1"/>
    <property type="match status" value="1"/>
</dbReference>
<dbReference type="SUPFAM" id="SSF51338">
    <property type="entry name" value="Composite domain of metallo-dependent hydrolases"/>
    <property type="match status" value="1"/>
</dbReference>
<dbReference type="EMBL" id="CP115667">
    <property type="protein sequence ID" value="WBW50632.1"/>
    <property type="molecule type" value="Genomic_DNA"/>
</dbReference>
<evidence type="ECO:0000259" key="1">
    <source>
        <dbReference type="Pfam" id="PF07969"/>
    </source>
</evidence>
<keyword evidence="3" id="KW-1185">Reference proteome</keyword>
<dbReference type="RefSeq" id="WP_271192157.1">
    <property type="nucleotide sequence ID" value="NZ_CP115667.1"/>
</dbReference>
<protein>
    <submittedName>
        <fullName evidence="2">Amidohydrolase family protein</fullName>
    </submittedName>
</protein>
<dbReference type="InterPro" id="IPR033932">
    <property type="entry name" value="YtcJ-like"/>
</dbReference>
<dbReference type="PANTHER" id="PTHR22642:SF2">
    <property type="entry name" value="PROTEIN LONG AFTER FAR-RED 3"/>
    <property type="match status" value="1"/>
</dbReference>
<evidence type="ECO:0000313" key="3">
    <source>
        <dbReference type="Proteomes" id="UP001210339"/>
    </source>
</evidence>
<name>A0ABY7QV17_9FIRM</name>
<dbReference type="SUPFAM" id="SSF51556">
    <property type="entry name" value="Metallo-dependent hydrolases"/>
    <property type="match status" value="1"/>
</dbReference>
<dbReference type="Pfam" id="PF07969">
    <property type="entry name" value="Amidohydro_3"/>
    <property type="match status" value="1"/>
</dbReference>
<dbReference type="InterPro" id="IPR032466">
    <property type="entry name" value="Metal_Hydrolase"/>
</dbReference>
<dbReference type="Gene3D" id="3.10.310.70">
    <property type="match status" value="1"/>
</dbReference>
<gene>
    <name evidence="2" type="ORF">O6R05_03535</name>
</gene>
<dbReference type="Gene3D" id="3.20.20.140">
    <property type="entry name" value="Metal-dependent hydrolases"/>
    <property type="match status" value="1"/>
</dbReference>
<dbReference type="Proteomes" id="UP001210339">
    <property type="component" value="Chromosome"/>
</dbReference>